<gene>
    <name evidence="2" type="ORF">BXY53_2391</name>
</gene>
<sequence length="96" mass="10686">MPKKYIEKRRRGFFGWIMLALFWAVNGLMVVWLGASMGRWGEQAQTLTTEAEQAGYGAGMAVGLTVILVVWVCLAGITGLLAYMTRGRKEITEVEE</sequence>
<keyword evidence="1" id="KW-0812">Transmembrane</keyword>
<comment type="caution">
    <text evidence="2">The sequence shown here is derived from an EMBL/GenBank/DDBJ whole genome shotgun (WGS) entry which is preliminary data.</text>
</comment>
<feature type="transmembrane region" description="Helical" evidence="1">
    <location>
        <begin position="55"/>
        <end position="83"/>
    </location>
</feature>
<reference evidence="2 3" key="1">
    <citation type="submission" date="2018-08" db="EMBL/GenBank/DDBJ databases">
        <title>Genomic Encyclopedia of Archaeal and Bacterial Type Strains, Phase II (KMG-II): from individual species to whole genera.</title>
        <authorList>
            <person name="Goeker M."/>
        </authorList>
    </citation>
    <scope>NUCLEOTIDE SEQUENCE [LARGE SCALE GENOMIC DNA]</scope>
    <source>
        <strain evidence="2 3">DSM 5002</strain>
    </source>
</reference>
<name>A0A397PJH6_9HYPH</name>
<dbReference type="AlphaFoldDB" id="A0A397PJH6"/>
<keyword evidence="1" id="KW-0472">Membrane</keyword>
<evidence type="ECO:0000256" key="1">
    <source>
        <dbReference type="SAM" id="Phobius"/>
    </source>
</evidence>
<evidence type="ECO:0000313" key="2">
    <source>
        <dbReference type="EMBL" id="RIA47317.1"/>
    </source>
</evidence>
<keyword evidence="1" id="KW-1133">Transmembrane helix</keyword>
<keyword evidence="3" id="KW-1185">Reference proteome</keyword>
<evidence type="ECO:0000313" key="3">
    <source>
        <dbReference type="Proteomes" id="UP000266273"/>
    </source>
</evidence>
<dbReference type="EMBL" id="QXDF01000003">
    <property type="protein sequence ID" value="RIA47317.1"/>
    <property type="molecule type" value="Genomic_DNA"/>
</dbReference>
<proteinExistence type="predicted"/>
<dbReference type="Proteomes" id="UP000266273">
    <property type="component" value="Unassembled WGS sequence"/>
</dbReference>
<feature type="transmembrane region" description="Helical" evidence="1">
    <location>
        <begin position="12"/>
        <end position="35"/>
    </location>
</feature>
<dbReference type="OrthoDB" id="8401227at2"/>
<organism evidence="2 3">
    <name type="scientific">Dichotomicrobium thermohalophilum</name>
    <dbReference type="NCBI Taxonomy" id="933063"/>
    <lineage>
        <taxon>Bacteria</taxon>
        <taxon>Pseudomonadati</taxon>
        <taxon>Pseudomonadota</taxon>
        <taxon>Alphaproteobacteria</taxon>
        <taxon>Hyphomicrobiales</taxon>
        <taxon>Hyphomicrobiaceae</taxon>
        <taxon>Dichotomicrobium</taxon>
    </lineage>
</organism>
<accession>A0A397PJH6</accession>
<dbReference type="RefSeq" id="WP_119062204.1">
    <property type="nucleotide sequence ID" value="NZ_QXDF01000003.1"/>
</dbReference>
<protein>
    <submittedName>
        <fullName evidence="2">Uncharacterized protein</fullName>
    </submittedName>
</protein>